<keyword evidence="1" id="KW-0479">Metal-binding</keyword>
<dbReference type="HAMAP" id="MF_01876">
    <property type="entry name" value="PsiMP_glycosidase"/>
    <property type="match status" value="1"/>
</dbReference>
<dbReference type="STRING" id="284592.Q6BN21"/>
<dbReference type="eggNOG" id="KOG3009">
    <property type="taxonomic scope" value="Eukaryota"/>
</dbReference>
<dbReference type="Gene3D" id="3.40.1790.10">
    <property type="entry name" value="Indigoidine synthase domain"/>
    <property type="match status" value="1"/>
</dbReference>
<dbReference type="InterPro" id="IPR007342">
    <property type="entry name" value="PsuG"/>
</dbReference>
<reference evidence="6 7" key="1">
    <citation type="journal article" date="2004" name="Nature">
        <title>Genome evolution in yeasts.</title>
        <authorList>
            <consortium name="Genolevures"/>
            <person name="Dujon B."/>
            <person name="Sherman D."/>
            <person name="Fischer G."/>
            <person name="Durrens P."/>
            <person name="Casaregola S."/>
            <person name="Lafontaine I."/>
            <person name="de Montigny J."/>
            <person name="Marck C."/>
            <person name="Neuveglise C."/>
            <person name="Talla E."/>
            <person name="Goffard N."/>
            <person name="Frangeul L."/>
            <person name="Aigle M."/>
            <person name="Anthouard V."/>
            <person name="Babour A."/>
            <person name="Barbe V."/>
            <person name="Barnay S."/>
            <person name="Blanchin S."/>
            <person name="Beckerich J.M."/>
            <person name="Beyne E."/>
            <person name="Bleykasten C."/>
            <person name="Boisrame A."/>
            <person name="Boyer J."/>
            <person name="Cattolico L."/>
            <person name="Confanioleri F."/>
            <person name="de Daruvar A."/>
            <person name="Despons L."/>
            <person name="Fabre E."/>
            <person name="Fairhead C."/>
            <person name="Ferry-Dumazet H."/>
            <person name="Groppi A."/>
            <person name="Hantraye F."/>
            <person name="Hennequin C."/>
            <person name="Jauniaux N."/>
            <person name="Joyet P."/>
            <person name="Kachouri R."/>
            <person name="Kerrest A."/>
            <person name="Koszul R."/>
            <person name="Lemaire M."/>
            <person name="Lesur I."/>
            <person name="Ma L."/>
            <person name="Muller H."/>
            <person name="Nicaud J.M."/>
            <person name="Nikolski M."/>
            <person name="Oztas S."/>
            <person name="Ozier-Kalogeropoulos O."/>
            <person name="Pellenz S."/>
            <person name="Potier S."/>
            <person name="Richard G.F."/>
            <person name="Straub M.L."/>
            <person name="Suleau A."/>
            <person name="Swennene D."/>
            <person name="Tekaia F."/>
            <person name="Wesolowski-Louvel M."/>
            <person name="Westhof E."/>
            <person name="Wirth B."/>
            <person name="Zeniou-Meyer M."/>
            <person name="Zivanovic I."/>
            <person name="Bolotin-Fukuhara M."/>
            <person name="Thierry A."/>
            <person name="Bouchier C."/>
            <person name="Caudron B."/>
            <person name="Scarpelli C."/>
            <person name="Gaillardin C."/>
            <person name="Weissenbach J."/>
            <person name="Wincker P."/>
            <person name="Souciet J.L."/>
        </authorList>
    </citation>
    <scope>NUCLEOTIDE SEQUENCE [LARGE SCALE GENOMIC DNA]</scope>
    <source>
        <strain evidence="7">ATCC 36239 / CBS 767 / BCRC 21394 / JCM 1990 / NBRC 0083 / IGC 2968</strain>
    </source>
</reference>
<keyword evidence="4" id="KW-0456">Lyase</keyword>
<dbReference type="RefSeq" id="XP_460399.2">
    <property type="nucleotide sequence ID" value="XM_460399.1"/>
</dbReference>
<keyword evidence="7" id="KW-1185">Reference proteome</keyword>
<dbReference type="InParanoid" id="Q6BN21"/>
<dbReference type="KEGG" id="dha:DEHA2F00880g"/>
<dbReference type="OMA" id="GVHREWT"/>
<dbReference type="Pfam" id="PF04227">
    <property type="entry name" value="Indigoidine_A"/>
    <property type="match status" value="1"/>
</dbReference>
<evidence type="ECO:0000256" key="1">
    <source>
        <dbReference type="ARBA" id="ARBA00022723"/>
    </source>
</evidence>
<keyword evidence="2" id="KW-0378">Hydrolase</keyword>
<dbReference type="GO" id="GO:0016798">
    <property type="term" value="F:hydrolase activity, acting on glycosyl bonds"/>
    <property type="evidence" value="ECO:0007669"/>
    <property type="project" value="UniProtKB-KW"/>
</dbReference>
<keyword evidence="5" id="KW-0326">Glycosidase</keyword>
<proteinExistence type="inferred from homology"/>
<dbReference type="AlphaFoldDB" id="Q6BN21"/>
<evidence type="ECO:0000313" key="6">
    <source>
        <dbReference type="EMBL" id="CAG88703.2"/>
    </source>
</evidence>
<dbReference type="GeneID" id="2903794"/>
<evidence type="ECO:0000256" key="2">
    <source>
        <dbReference type="ARBA" id="ARBA00022801"/>
    </source>
</evidence>
<evidence type="ECO:0000256" key="5">
    <source>
        <dbReference type="ARBA" id="ARBA00023295"/>
    </source>
</evidence>
<dbReference type="GO" id="GO:0046872">
    <property type="term" value="F:metal ion binding"/>
    <property type="evidence" value="ECO:0007669"/>
    <property type="project" value="UniProtKB-KW"/>
</dbReference>
<dbReference type="SUPFAM" id="SSF110581">
    <property type="entry name" value="Indigoidine synthase A-like"/>
    <property type="match status" value="1"/>
</dbReference>
<evidence type="ECO:0000313" key="7">
    <source>
        <dbReference type="Proteomes" id="UP000000599"/>
    </source>
</evidence>
<dbReference type="OrthoDB" id="198885at2759"/>
<dbReference type="PANTHER" id="PTHR42909">
    <property type="entry name" value="ZGC:136858"/>
    <property type="match status" value="1"/>
</dbReference>
<dbReference type="EMBL" id="CR382138">
    <property type="protein sequence ID" value="CAG88703.2"/>
    <property type="molecule type" value="Genomic_DNA"/>
</dbReference>
<dbReference type="HOGENOM" id="CLU_012201_0_1_1"/>
<dbReference type="PANTHER" id="PTHR42909:SF1">
    <property type="entry name" value="CARBOHYDRATE KINASE PFKB DOMAIN-CONTAINING PROTEIN"/>
    <property type="match status" value="1"/>
</dbReference>
<gene>
    <name evidence="6" type="ordered locus">DEHA2F00880g</name>
</gene>
<dbReference type="VEuPathDB" id="FungiDB:DEHA2F00880g"/>
<organism evidence="6 7">
    <name type="scientific">Debaryomyces hansenii (strain ATCC 36239 / CBS 767 / BCRC 21394 / JCM 1990 / NBRC 0083 / IGC 2968)</name>
    <name type="common">Yeast</name>
    <name type="synonym">Torulaspora hansenii</name>
    <dbReference type="NCBI Taxonomy" id="284592"/>
    <lineage>
        <taxon>Eukaryota</taxon>
        <taxon>Fungi</taxon>
        <taxon>Dikarya</taxon>
        <taxon>Ascomycota</taxon>
        <taxon>Saccharomycotina</taxon>
        <taxon>Pichiomycetes</taxon>
        <taxon>Debaryomycetaceae</taxon>
        <taxon>Debaryomyces</taxon>
    </lineage>
</organism>
<dbReference type="InterPro" id="IPR022830">
    <property type="entry name" value="Indigdn_synthA-like"/>
</dbReference>
<dbReference type="Proteomes" id="UP000000599">
    <property type="component" value="Chromosome F"/>
</dbReference>
<keyword evidence="3" id="KW-0464">Manganese</keyword>
<accession>Q6BN21</accession>
<protein>
    <submittedName>
        <fullName evidence="6">DEHA2F00880p</fullName>
    </submittedName>
</protein>
<evidence type="ECO:0000256" key="3">
    <source>
        <dbReference type="ARBA" id="ARBA00023211"/>
    </source>
</evidence>
<name>Q6BN21_DEBHA</name>
<evidence type="ECO:0000256" key="4">
    <source>
        <dbReference type="ARBA" id="ARBA00023239"/>
    </source>
</evidence>
<dbReference type="GO" id="GO:0004730">
    <property type="term" value="F:pseudouridylate synthase activity"/>
    <property type="evidence" value="ECO:0007669"/>
    <property type="project" value="InterPro"/>
</dbReference>
<dbReference type="GO" id="GO:0005737">
    <property type="term" value="C:cytoplasm"/>
    <property type="evidence" value="ECO:0007669"/>
    <property type="project" value="TreeGrafter"/>
</dbReference>
<sequence length="346" mass="37896">MKQHKHYLSRCQFAITTKLRRNFVSIPLVISEEIQQTLNDKQKPIVSLESTIITHGLPYPDNLSMATEVERIIRANGAVPATCAFIEGIPYVGLTSHQLEYLSEQASKKEINKVSRRDIGYTMANKVNGGTTIASTMILSHLAGIKVFATGGLGGVHKDGHLTMDVSADLTELGRTPVSVVCAGPKSILDIGLTMEYLETQGVFVGTYNDNNRTRIEIPGFYCRDSGIQSPYSFNSFVQAASIIHSQNNLMSLKSGNVFCIPPPEDSALPSELINNIIEKANEEAKEKGIRGKNLTPFLLSKIANDTKGKSVECNINFVYNNAVSATKIAKELLLLENNSEPNVCY</sequence>